<protein>
    <submittedName>
        <fullName evidence="1">Uncharacterized protein</fullName>
    </submittedName>
</protein>
<dbReference type="Proteomes" id="UP000811899">
    <property type="component" value="Unassembled WGS sequence"/>
</dbReference>
<reference evidence="1 2" key="1">
    <citation type="submission" date="2021-05" db="EMBL/GenBank/DDBJ databases">
        <title>The draft genome of Geobacter pelophilus DSM 12255.</title>
        <authorList>
            <person name="Xu Z."/>
            <person name="Masuda Y."/>
            <person name="Itoh H."/>
            <person name="Senoo K."/>
        </authorList>
    </citation>
    <scope>NUCLEOTIDE SEQUENCE [LARGE SCALE GENOMIC DNA]</scope>
    <source>
        <strain evidence="1 2">DSM 12255</strain>
    </source>
</reference>
<gene>
    <name evidence="1" type="ORF">KI809_08515</name>
</gene>
<dbReference type="AlphaFoldDB" id="A0AAW4L929"/>
<dbReference type="EMBL" id="JAHCVJ010000003">
    <property type="protein sequence ID" value="MBT0664342.1"/>
    <property type="molecule type" value="Genomic_DNA"/>
</dbReference>
<name>A0AAW4L929_9BACT</name>
<evidence type="ECO:0000313" key="2">
    <source>
        <dbReference type="Proteomes" id="UP000811899"/>
    </source>
</evidence>
<sequence length="67" mass="7856">MLSEKISRELSEIGIDLKNPIFFDILSSDEGEVLKACKVIIRNRVEYSTEHEFNEWVKKIPDLVIYN</sequence>
<dbReference type="RefSeq" id="WP_214171122.1">
    <property type="nucleotide sequence ID" value="NZ_JAHCVJ010000003.1"/>
</dbReference>
<organism evidence="1 2">
    <name type="scientific">Geoanaerobacter pelophilus</name>
    <dbReference type="NCBI Taxonomy" id="60036"/>
    <lineage>
        <taxon>Bacteria</taxon>
        <taxon>Pseudomonadati</taxon>
        <taxon>Thermodesulfobacteriota</taxon>
        <taxon>Desulfuromonadia</taxon>
        <taxon>Geobacterales</taxon>
        <taxon>Geobacteraceae</taxon>
        <taxon>Geoanaerobacter</taxon>
    </lineage>
</organism>
<accession>A0AAW4L929</accession>
<evidence type="ECO:0000313" key="1">
    <source>
        <dbReference type="EMBL" id="MBT0664342.1"/>
    </source>
</evidence>
<comment type="caution">
    <text evidence="1">The sequence shown here is derived from an EMBL/GenBank/DDBJ whole genome shotgun (WGS) entry which is preliminary data.</text>
</comment>
<keyword evidence="2" id="KW-1185">Reference proteome</keyword>
<proteinExistence type="predicted"/>